<dbReference type="InterPro" id="IPR008991">
    <property type="entry name" value="Translation_prot_SH3-like_sf"/>
</dbReference>
<protein>
    <recommendedName>
        <fullName evidence="4">KOW domain-containing protein</fullName>
    </recommendedName>
</protein>
<dbReference type="SUPFAM" id="SSF50104">
    <property type="entry name" value="Translation proteins SH3-like domain"/>
    <property type="match status" value="1"/>
</dbReference>
<comment type="caution">
    <text evidence="5">The sequence shown here is derived from an EMBL/GenBank/DDBJ whole genome shotgun (WGS) entry which is preliminary data.</text>
</comment>
<dbReference type="CDD" id="cd06089">
    <property type="entry name" value="KOW_RPL26"/>
    <property type="match status" value="1"/>
</dbReference>
<dbReference type="Proteomes" id="UP001168821">
    <property type="component" value="Unassembled WGS sequence"/>
</dbReference>
<dbReference type="PANTHER" id="PTHR11143">
    <property type="entry name" value="60S RIBOSOMAL PROTEIN L26 FAMILY MEMBER"/>
    <property type="match status" value="1"/>
</dbReference>
<evidence type="ECO:0000256" key="3">
    <source>
        <dbReference type="ARBA" id="ARBA00023274"/>
    </source>
</evidence>
<evidence type="ECO:0000256" key="2">
    <source>
        <dbReference type="ARBA" id="ARBA00022980"/>
    </source>
</evidence>
<dbReference type="EMBL" id="JALNTZ010000144">
    <property type="protein sequence ID" value="KAJ3636394.1"/>
    <property type="molecule type" value="Genomic_DNA"/>
</dbReference>
<sequence>MKYSKFVSSSRRKCRKAHFSASSGVLRKILSSPLSKELRAKYNVRSLPVRKGDEIKVARGTFKDKTGIVKSVFRRKGLVYFTTGTRYKINGNSVDVGVHPSKVYITKIFENKDRLDLIGRKAARRESYFTKKNSKSKCS</sequence>
<dbReference type="InterPro" id="IPR014722">
    <property type="entry name" value="Rib_uL2_dom2"/>
</dbReference>
<evidence type="ECO:0000259" key="4">
    <source>
        <dbReference type="SMART" id="SM00739"/>
    </source>
</evidence>
<dbReference type="InterPro" id="IPR005756">
    <property type="entry name" value="Ribosomal_uL24_euk/arc"/>
</dbReference>
<dbReference type="GO" id="GO:0015934">
    <property type="term" value="C:large ribosomal subunit"/>
    <property type="evidence" value="ECO:0007669"/>
    <property type="project" value="InterPro"/>
</dbReference>
<dbReference type="SMART" id="SM00739">
    <property type="entry name" value="KOW"/>
    <property type="match status" value="1"/>
</dbReference>
<evidence type="ECO:0000313" key="5">
    <source>
        <dbReference type="EMBL" id="KAJ3636394.1"/>
    </source>
</evidence>
<accession>A0AA38HPB5</accession>
<keyword evidence="2" id="KW-0689">Ribosomal protein</keyword>
<dbReference type="AlphaFoldDB" id="A0AA38HPB5"/>
<dbReference type="FunFam" id="2.30.30.30:FF:000009">
    <property type="entry name" value="60S ribosomal protein L26"/>
    <property type="match status" value="1"/>
</dbReference>
<dbReference type="GO" id="GO:0006412">
    <property type="term" value="P:translation"/>
    <property type="evidence" value="ECO:0007669"/>
    <property type="project" value="InterPro"/>
</dbReference>
<dbReference type="GO" id="GO:0003735">
    <property type="term" value="F:structural constituent of ribosome"/>
    <property type="evidence" value="ECO:0007669"/>
    <property type="project" value="InterPro"/>
</dbReference>
<reference evidence="5" key="1">
    <citation type="journal article" date="2023" name="G3 (Bethesda)">
        <title>Whole genome assemblies of Zophobas morio and Tenebrio molitor.</title>
        <authorList>
            <person name="Kaur S."/>
            <person name="Stinson S.A."/>
            <person name="diCenzo G.C."/>
        </authorList>
    </citation>
    <scope>NUCLEOTIDE SEQUENCE</scope>
    <source>
        <strain evidence="5">QUZm001</strain>
    </source>
</reference>
<organism evidence="5 6">
    <name type="scientific">Zophobas morio</name>
    <dbReference type="NCBI Taxonomy" id="2755281"/>
    <lineage>
        <taxon>Eukaryota</taxon>
        <taxon>Metazoa</taxon>
        <taxon>Ecdysozoa</taxon>
        <taxon>Arthropoda</taxon>
        <taxon>Hexapoda</taxon>
        <taxon>Insecta</taxon>
        <taxon>Pterygota</taxon>
        <taxon>Neoptera</taxon>
        <taxon>Endopterygota</taxon>
        <taxon>Coleoptera</taxon>
        <taxon>Polyphaga</taxon>
        <taxon>Cucujiformia</taxon>
        <taxon>Tenebrionidae</taxon>
        <taxon>Zophobas</taxon>
    </lineage>
</organism>
<keyword evidence="6" id="KW-1185">Reference proteome</keyword>
<feature type="domain" description="KOW" evidence="4">
    <location>
        <begin position="48"/>
        <end position="75"/>
    </location>
</feature>
<keyword evidence="3" id="KW-0687">Ribonucleoprotein</keyword>
<dbReference type="Pfam" id="PF00467">
    <property type="entry name" value="KOW"/>
    <property type="match status" value="1"/>
</dbReference>
<proteinExistence type="inferred from homology"/>
<name>A0AA38HPB5_9CUCU</name>
<dbReference type="InterPro" id="IPR041988">
    <property type="entry name" value="Ribosomal_uL24_KOW"/>
</dbReference>
<evidence type="ECO:0000313" key="6">
    <source>
        <dbReference type="Proteomes" id="UP001168821"/>
    </source>
</evidence>
<evidence type="ECO:0000256" key="1">
    <source>
        <dbReference type="ARBA" id="ARBA00010618"/>
    </source>
</evidence>
<dbReference type="GO" id="GO:0003723">
    <property type="term" value="F:RNA binding"/>
    <property type="evidence" value="ECO:0007669"/>
    <property type="project" value="InterPro"/>
</dbReference>
<dbReference type="Pfam" id="PF16906">
    <property type="entry name" value="Ribosomal_L26"/>
    <property type="match status" value="1"/>
</dbReference>
<dbReference type="InterPro" id="IPR005824">
    <property type="entry name" value="KOW"/>
</dbReference>
<gene>
    <name evidence="5" type="ORF">Zmor_004278</name>
</gene>
<dbReference type="Gene3D" id="2.30.30.30">
    <property type="match status" value="1"/>
</dbReference>
<dbReference type="NCBIfam" id="TIGR01080">
    <property type="entry name" value="rplX_A_E"/>
    <property type="match status" value="1"/>
</dbReference>
<comment type="similarity">
    <text evidence="1">Belongs to the universal ribosomal protein uL24 family.</text>
</comment>